<keyword evidence="8" id="KW-1185">Reference proteome</keyword>
<organism evidence="7 8">
    <name type="scientific">Ligaoa zhengdingensis</name>
    <dbReference type="NCBI Taxonomy" id="2763658"/>
    <lineage>
        <taxon>Bacteria</taxon>
        <taxon>Bacillati</taxon>
        <taxon>Bacillota</taxon>
        <taxon>Clostridia</taxon>
        <taxon>Eubacteriales</taxon>
        <taxon>Oscillospiraceae</taxon>
        <taxon>Ligaoa</taxon>
    </lineage>
</organism>
<comment type="caution">
    <text evidence="7">The sequence shown here is derived from an EMBL/GenBank/DDBJ whole genome shotgun (WGS) entry which is preliminary data.</text>
</comment>
<evidence type="ECO:0000256" key="1">
    <source>
        <dbReference type="ARBA" id="ARBA00004236"/>
    </source>
</evidence>
<gene>
    <name evidence="7" type="ORF">H8711_03125</name>
</gene>
<evidence type="ECO:0000313" key="7">
    <source>
        <dbReference type="EMBL" id="MBC8545932.1"/>
    </source>
</evidence>
<proteinExistence type="predicted"/>
<keyword evidence="4 6" id="KW-1133">Transmembrane helix</keyword>
<keyword evidence="5 6" id="KW-0472">Membrane</keyword>
<protein>
    <submittedName>
        <fullName evidence="7">OadG family protein</fullName>
    </submittedName>
</protein>
<keyword evidence="3 6" id="KW-0812">Transmembrane</keyword>
<dbReference type="AlphaFoldDB" id="A0A926DYI6"/>
<name>A0A926DYI6_9FIRM</name>
<dbReference type="Pfam" id="PF04277">
    <property type="entry name" value="OAD_gamma"/>
    <property type="match status" value="1"/>
</dbReference>
<evidence type="ECO:0000256" key="6">
    <source>
        <dbReference type="SAM" id="Phobius"/>
    </source>
</evidence>
<dbReference type="GO" id="GO:0036376">
    <property type="term" value="P:sodium ion export across plasma membrane"/>
    <property type="evidence" value="ECO:0007669"/>
    <property type="project" value="InterPro"/>
</dbReference>
<dbReference type="Proteomes" id="UP000653127">
    <property type="component" value="Unassembled WGS sequence"/>
</dbReference>
<evidence type="ECO:0000256" key="5">
    <source>
        <dbReference type="ARBA" id="ARBA00023136"/>
    </source>
</evidence>
<dbReference type="GO" id="GO:0015081">
    <property type="term" value="F:sodium ion transmembrane transporter activity"/>
    <property type="evidence" value="ECO:0007669"/>
    <property type="project" value="InterPro"/>
</dbReference>
<accession>A0A926DYI6</accession>
<comment type="subcellular location">
    <subcellularLocation>
        <location evidence="1">Cell membrane</location>
    </subcellularLocation>
</comment>
<dbReference type="RefSeq" id="WP_249282080.1">
    <property type="nucleotide sequence ID" value="NZ_JACRST010000002.1"/>
</dbReference>
<dbReference type="NCBIfam" id="TIGR01195">
    <property type="entry name" value="oadG_fam"/>
    <property type="match status" value="1"/>
</dbReference>
<keyword evidence="2" id="KW-1003">Cell membrane</keyword>
<evidence type="ECO:0000256" key="3">
    <source>
        <dbReference type="ARBA" id="ARBA00022692"/>
    </source>
</evidence>
<evidence type="ECO:0000256" key="4">
    <source>
        <dbReference type="ARBA" id="ARBA00022989"/>
    </source>
</evidence>
<dbReference type="GO" id="GO:0005886">
    <property type="term" value="C:plasma membrane"/>
    <property type="evidence" value="ECO:0007669"/>
    <property type="project" value="UniProtKB-SubCell"/>
</dbReference>
<evidence type="ECO:0000313" key="8">
    <source>
        <dbReference type="Proteomes" id="UP000653127"/>
    </source>
</evidence>
<evidence type="ECO:0000256" key="2">
    <source>
        <dbReference type="ARBA" id="ARBA00022475"/>
    </source>
</evidence>
<reference evidence="7" key="1">
    <citation type="submission" date="2020-08" db="EMBL/GenBank/DDBJ databases">
        <title>Genome public.</title>
        <authorList>
            <person name="Liu C."/>
            <person name="Sun Q."/>
        </authorList>
    </citation>
    <scope>NUCLEOTIDE SEQUENCE</scope>
    <source>
        <strain evidence="7">NSJ-31</strain>
    </source>
</reference>
<sequence length="121" mass="12610">MDFTLAWTVILSGISIVFLVLIILTLIVMAFGKIMDSAVNAKKNNKSGDPVKAASPAPKAVPAQIVEDGISDEVVAVISASIAAVLGGSGFAIHSVRRAKETARGRSVWSLAGMQQNTSPF</sequence>
<feature type="transmembrane region" description="Helical" evidence="6">
    <location>
        <begin position="6"/>
        <end position="32"/>
    </location>
</feature>
<dbReference type="EMBL" id="JACRST010000002">
    <property type="protein sequence ID" value="MBC8545932.1"/>
    <property type="molecule type" value="Genomic_DNA"/>
</dbReference>
<dbReference type="InterPro" id="IPR005899">
    <property type="entry name" value="Na_pump_deCOase"/>
</dbReference>